<keyword evidence="13" id="KW-0333">Golgi apparatus</keyword>
<keyword evidence="7" id="KW-0813">Transport</keyword>
<dbReference type="InterPro" id="IPR009011">
    <property type="entry name" value="Man6P_isomerase_rcpt-bd_dom_sf"/>
</dbReference>
<dbReference type="KEGG" id="ehx:EMIHUDRAFT_233004"/>
<keyword evidence="21" id="KW-1185">Reference proteome</keyword>
<keyword evidence="16" id="KW-1015">Disulfide bond</keyword>
<evidence type="ECO:0000256" key="14">
    <source>
        <dbReference type="ARBA" id="ARBA00023128"/>
    </source>
</evidence>
<dbReference type="GO" id="GO:0005802">
    <property type="term" value="C:trans-Golgi network"/>
    <property type="evidence" value="ECO:0007669"/>
    <property type="project" value="TreeGrafter"/>
</dbReference>
<dbReference type="HOGENOM" id="CLU_964538_0_0_1"/>
<dbReference type="PANTHER" id="PTHR15071">
    <property type="entry name" value="MANNOSE-6-PHOSPHATE RECEPTOR FAMILY MEMBER"/>
    <property type="match status" value="1"/>
</dbReference>
<keyword evidence="17" id="KW-0968">Cytoplasmic vesicle</keyword>
<evidence type="ECO:0000256" key="13">
    <source>
        <dbReference type="ARBA" id="ARBA00023034"/>
    </source>
</evidence>
<reference evidence="20" key="2">
    <citation type="submission" date="2024-10" db="UniProtKB">
        <authorList>
            <consortium name="EnsemblProtists"/>
        </authorList>
    </citation>
    <scope>IDENTIFICATION</scope>
</reference>
<name>A0A0D3K3J0_EMIH1</name>
<evidence type="ECO:0000256" key="5">
    <source>
        <dbReference type="ARBA" id="ARBA00005363"/>
    </source>
</evidence>
<dbReference type="PaxDb" id="2903-EOD30325"/>
<dbReference type="AlphaFoldDB" id="A0A0D3K3J0"/>
<comment type="subcellular location">
    <subcellularLocation>
        <location evidence="2">Cytoplasmic vesicle membrane</location>
        <topology evidence="2">Single-pass type I membrane protein</topology>
    </subcellularLocation>
    <subcellularLocation>
        <location evidence="3">Golgi apparatus membrane</location>
    </subcellularLocation>
    <subcellularLocation>
        <location evidence="1">Mitochondrion membrane</location>
        <topology evidence="1">Single-pass membrane protein</topology>
    </subcellularLocation>
    <subcellularLocation>
        <location evidence="4">Preautophagosomal structure membrane</location>
        <topology evidence="4">Single-pass type I membrane protein</topology>
    </subcellularLocation>
</comment>
<evidence type="ECO:0000256" key="1">
    <source>
        <dbReference type="ARBA" id="ARBA00004304"/>
    </source>
</evidence>
<evidence type="ECO:0000256" key="11">
    <source>
        <dbReference type="ARBA" id="ARBA00022989"/>
    </source>
</evidence>
<keyword evidence="12" id="KW-0072">Autophagy</keyword>
<evidence type="ECO:0000256" key="3">
    <source>
        <dbReference type="ARBA" id="ARBA00004394"/>
    </source>
</evidence>
<dbReference type="GeneID" id="17275597"/>
<evidence type="ECO:0000256" key="7">
    <source>
        <dbReference type="ARBA" id="ARBA00022448"/>
    </source>
</evidence>
<keyword evidence="14" id="KW-0496">Mitochondrion</keyword>
<dbReference type="SUPFAM" id="SSF50911">
    <property type="entry name" value="Mannose 6-phosphate receptor domain"/>
    <property type="match status" value="1"/>
</dbReference>
<evidence type="ECO:0000259" key="19">
    <source>
        <dbReference type="PROSITE" id="PS51914"/>
    </source>
</evidence>
<keyword evidence="11 18" id="KW-1133">Transmembrane helix</keyword>
<evidence type="ECO:0000256" key="17">
    <source>
        <dbReference type="ARBA" id="ARBA00023329"/>
    </source>
</evidence>
<dbReference type="GO" id="GO:0006914">
    <property type="term" value="P:autophagy"/>
    <property type="evidence" value="ECO:0007669"/>
    <property type="project" value="UniProtKB-KW"/>
</dbReference>
<evidence type="ECO:0000256" key="12">
    <source>
        <dbReference type="ARBA" id="ARBA00023006"/>
    </source>
</evidence>
<dbReference type="eggNOG" id="ENOG502T1EY">
    <property type="taxonomic scope" value="Eukaryota"/>
</dbReference>
<dbReference type="PANTHER" id="PTHR15071:SF0">
    <property type="entry name" value="MANNOSE 6-PHOSPHATE RECEPTOR-LIKE PROTEIN 1"/>
    <property type="match status" value="1"/>
</dbReference>
<protein>
    <recommendedName>
        <fullName evidence="6">Autophagy-related protein 27</fullName>
    </recommendedName>
</protein>
<reference evidence="21" key="1">
    <citation type="journal article" date="2013" name="Nature">
        <title>Pan genome of the phytoplankton Emiliania underpins its global distribution.</title>
        <authorList>
            <person name="Read B.A."/>
            <person name="Kegel J."/>
            <person name="Klute M.J."/>
            <person name="Kuo A."/>
            <person name="Lefebvre S.C."/>
            <person name="Maumus F."/>
            <person name="Mayer C."/>
            <person name="Miller J."/>
            <person name="Monier A."/>
            <person name="Salamov A."/>
            <person name="Young J."/>
            <person name="Aguilar M."/>
            <person name="Claverie J.M."/>
            <person name="Frickenhaus S."/>
            <person name="Gonzalez K."/>
            <person name="Herman E.K."/>
            <person name="Lin Y.C."/>
            <person name="Napier J."/>
            <person name="Ogata H."/>
            <person name="Sarno A.F."/>
            <person name="Shmutz J."/>
            <person name="Schroeder D."/>
            <person name="de Vargas C."/>
            <person name="Verret F."/>
            <person name="von Dassow P."/>
            <person name="Valentin K."/>
            <person name="Van de Peer Y."/>
            <person name="Wheeler G."/>
            <person name="Dacks J.B."/>
            <person name="Delwiche C.F."/>
            <person name="Dyhrman S.T."/>
            <person name="Glockner G."/>
            <person name="John U."/>
            <person name="Richards T."/>
            <person name="Worden A.Z."/>
            <person name="Zhang X."/>
            <person name="Grigoriev I.V."/>
            <person name="Allen A.E."/>
            <person name="Bidle K."/>
            <person name="Borodovsky M."/>
            <person name="Bowler C."/>
            <person name="Brownlee C."/>
            <person name="Cock J.M."/>
            <person name="Elias M."/>
            <person name="Gladyshev V.N."/>
            <person name="Groth M."/>
            <person name="Guda C."/>
            <person name="Hadaegh A."/>
            <person name="Iglesias-Rodriguez M.D."/>
            <person name="Jenkins J."/>
            <person name="Jones B.M."/>
            <person name="Lawson T."/>
            <person name="Leese F."/>
            <person name="Lindquist E."/>
            <person name="Lobanov A."/>
            <person name="Lomsadze A."/>
            <person name="Malik S.B."/>
            <person name="Marsh M.E."/>
            <person name="Mackinder L."/>
            <person name="Mock T."/>
            <person name="Mueller-Roeber B."/>
            <person name="Pagarete A."/>
            <person name="Parker M."/>
            <person name="Probert I."/>
            <person name="Quesneville H."/>
            <person name="Raines C."/>
            <person name="Rensing S.A."/>
            <person name="Riano-Pachon D.M."/>
            <person name="Richier S."/>
            <person name="Rokitta S."/>
            <person name="Shiraiwa Y."/>
            <person name="Soanes D.M."/>
            <person name="van der Giezen M."/>
            <person name="Wahlund T.M."/>
            <person name="Williams B."/>
            <person name="Wilson W."/>
            <person name="Wolfe G."/>
            <person name="Wurch L.L."/>
        </authorList>
    </citation>
    <scope>NUCLEOTIDE SEQUENCE</scope>
</reference>
<dbReference type="RefSeq" id="XP_005782754.1">
    <property type="nucleotide sequence ID" value="XM_005782697.1"/>
</dbReference>
<dbReference type="InterPro" id="IPR018939">
    <property type="entry name" value="Autophagy-rel_prot_27"/>
</dbReference>
<evidence type="ECO:0000313" key="20">
    <source>
        <dbReference type="EnsemblProtists" id="EOD30325"/>
    </source>
</evidence>
<dbReference type="PROSITE" id="PS51914">
    <property type="entry name" value="MRH"/>
    <property type="match status" value="1"/>
</dbReference>
<dbReference type="Pfam" id="PF09451">
    <property type="entry name" value="ATG27"/>
    <property type="match status" value="1"/>
</dbReference>
<evidence type="ECO:0000256" key="4">
    <source>
        <dbReference type="ARBA" id="ARBA00004472"/>
    </source>
</evidence>
<evidence type="ECO:0000256" key="2">
    <source>
        <dbReference type="ARBA" id="ARBA00004358"/>
    </source>
</evidence>
<dbReference type="GO" id="GO:0034045">
    <property type="term" value="C:phagophore assembly site membrane"/>
    <property type="evidence" value="ECO:0007669"/>
    <property type="project" value="UniProtKB-SubCell"/>
</dbReference>
<keyword evidence="10" id="KW-0653">Protein transport</keyword>
<dbReference type="PROSITE" id="PS51257">
    <property type="entry name" value="PROKAR_LIPOPROTEIN"/>
    <property type="match status" value="1"/>
</dbReference>
<dbReference type="GO" id="GO:0031966">
    <property type="term" value="C:mitochondrial membrane"/>
    <property type="evidence" value="ECO:0007669"/>
    <property type="project" value="UniProtKB-SubCell"/>
</dbReference>
<dbReference type="GO" id="GO:0010008">
    <property type="term" value="C:endosome membrane"/>
    <property type="evidence" value="ECO:0007669"/>
    <property type="project" value="UniProtKB-SubCell"/>
</dbReference>
<dbReference type="GO" id="GO:0015031">
    <property type="term" value="P:protein transport"/>
    <property type="evidence" value="ECO:0007669"/>
    <property type="project" value="UniProtKB-KW"/>
</dbReference>
<accession>A0A0D3K3J0</accession>
<keyword evidence="9" id="KW-0732">Signal</keyword>
<dbReference type="GO" id="GO:0000139">
    <property type="term" value="C:Golgi membrane"/>
    <property type="evidence" value="ECO:0007669"/>
    <property type="project" value="UniProtKB-SubCell"/>
</dbReference>
<dbReference type="Proteomes" id="UP000013827">
    <property type="component" value="Unassembled WGS sequence"/>
</dbReference>
<evidence type="ECO:0000256" key="16">
    <source>
        <dbReference type="ARBA" id="ARBA00023157"/>
    </source>
</evidence>
<evidence type="ECO:0000256" key="15">
    <source>
        <dbReference type="ARBA" id="ARBA00023136"/>
    </source>
</evidence>
<organism evidence="20 21">
    <name type="scientific">Emiliania huxleyi (strain CCMP1516)</name>
    <dbReference type="NCBI Taxonomy" id="280463"/>
    <lineage>
        <taxon>Eukaryota</taxon>
        <taxon>Haptista</taxon>
        <taxon>Haptophyta</taxon>
        <taxon>Prymnesiophyceae</taxon>
        <taxon>Isochrysidales</taxon>
        <taxon>Noelaerhabdaceae</taxon>
        <taxon>Emiliania</taxon>
    </lineage>
</organism>
<evidence type="ECO:0000256" key="9">
    <source>
        <dbReference type="ARBA" id="ARBA00022729"/>
    </source>
</evidence>
<evidence type="ECO:0000256" key="18">
    <source>
        <dbReference type="SAM" id="Phobius"/>
    </source>
</evidence>
<dbReference type="Gene3D" id="2.70.130.10">
    <property type="entry name" value="Mannose-6-phosphate receptor binding domain"/>
    <property type="match status" value="1"/>
</dbReference>
<comment type="similarity">
    <text evidence="5">Belongs to the ATG27 family.</text>
</comment>
<evidence type="ECO:0000256" key="6">
    <source>
        <dbReference type="ARBA" id="ARBA00013776"/>
    </source>
</evidence>
<dbReference type="EnsemblProtists" id="EOD30325">
    <property type="protein sequence ID" value="EOD30325"/>
    <property type="gene ID" value="EMIHUDRAFT_233004"/>
</dbReference>
<proteinExistence type="inferred from homology"/>
<sequence>MCTDEARLCWGKRIRREAQPAHWFATGSCVYMLLRALALVVGASASAEINCTFAPNECPGVSWDLTPLQQLTHSADLEVAAAAGEVPDEHFWLGVCRSPIEAGQCETLSNISDPAGLQVWRSEAGGEECAPLGSLSTAAWSMASPGNEAEGVLLSFSGGAAGRSMVVRFVCDKSIPKARAVLTEATGGSLKYNLTVRAAAACPVGRCTAPQRDGGSGAATFFGVLLGGAALYLVGGMAYNVRSGVEGIDRIPHWHFWQRLARFGRNYARAWSGGGSSRHEPLRAAEATE</sequence>
<evidence type="ECO:0000256" key="8">
    <source>
        <dbReference type="ARBA" id="ARBA00022692"/>
    </source>
</evidence>
<feature type="domain" description="MRH" evidence="19">
    <location>
        <begin position="49"/>
        <end position="204"/>
    </location>
</feature>
<keyword evidence="15 18" id="KW-0472">Membrane</keyword>
<feature type="transmembrane region" description="Helical" evidence="18">
    <location>
        <begin position="21"/>
        <end position="43"/>
    </location>
</feature>
<keyword evidence="8 18" id="KW-0812">Transmembrane</keyword>
<evidence type="ECO:0000313" key="21">
    <source>
        <dbReference type="Proteomes" id="UP000013827"/>
    </source>
</evidence>
<dbReference type="InterPro" id="IPR044865">
    <property type="entry name" value="MRH_dom"/>
</dbReference>
<evidence type="ECO:0000256" key="10">
    <source>
        <dbReference type="ARBA" id="ARBA00022927"/>
    </source>
</evidence>